<keyword evidence="5 7" id="KW-0472">Membrane</keyword>
<dbReference type="KEGG" id="pmrn:116941740"/>
<reference evidence="9" key="1">
    <citation type="submission" date="2025-08" db="UniProtKB">
        <authorList>
            <consortium name="RefSeq"/>
        </authorList>
    </citation>
    <scope>IDENTIFICATION</scope>
    <source>
        <tissue evidence="9">Sperm</tissue>
    </source>
</reference>
<dbReference type="PANTHER" id="PTHR31815:SF1">
    <property type="entry name" value="TRANSMEMBRANE PROTEIN 200C"/>
    <property type="match status" value="1"/>
</dbReference>
<keyword evidence="8" id="KW-1185">Reference proteome</keyword>
<dbReference type="AlphaFoldDB" id="A0AAJ7WUC7"/>
<sequence length="706" mass="75766">MIATGGVLRGIVATRQRQEASGGSLHSSERRDSQRRRARRQRRARRLARRRRPADAVVVRGKVQMCSLSGVVVCLGLLVLLVGITMTVMGYWPRRRPPGAAFEPPGEGNGSAFQQQQQQQRRWWHHHQQQHYQQQEEQQQEDQQQEEQHQEEQQQEDNQQQQLRLPARGSVVAFVVRHLLHSERMKLLGPLLMGVGIFVFICANAVLHENRDRETRIIHLRDIYSTVIDVNVMHAKQARDALSGYEPWRGQGPGQLQEEQQEEERQSDGQGGGGFVTRRGGSGQALAGGVDLSAQPPGSRSETAPRGGHTTAPRPFAQSLATASFRNSVEAGLWAPRGGRVEGRGASRRGECGARSIVSPSVSAFTLPIIKLNNCVIEEGEAAERAAAAAAAGAPASRSSPSLVELSIVRASAGAFLPSHPECLLRGHHSDDGDDHGEDGHGEEEEEEEMGSQDNPEDELLHSRAEQRRAAPPTSASSSAESRASLSPAVAFLGKLLSPALARRRPPHPPPAAALPAPPAAAPRAFSDAARRSRRRSSSDRDTGSGNSAACAVVSGQSKSLDLCERDAFHTCSGQPQEPHHHQQQQQKVKHPSWPRLQERAASCGGAAAEGGGGQGGGSGGGGGRRGGGGGGGKASSGYVKLQGADAWGEDDAEAVPAAVGWRRACERSRGSAAAVMSRSHSNFSFELEETAERGAERRDTSESTF</sequence>
<keyword evidence="4 7" id="KW-1133">Transmembrane helix</keyword>
<feature type="region of interest" description="Disordered" evidence="6">
    <location>
        <begin position="424"/>
        <end position="485"/>
    </location>
</feature>
<feature type="region of interest" description="Disordered" evidence="6">
    <location>
        <begin position="667"/>
        <end position="706"/>
    </location>
</feature>
<accession>A0AAJ7WUC7</accession>
<evidence type="ECO:0000256" key="4">
    <source>
        <dbReference type="ARBA" id="ARBA00022989"/>
    </source>
</evidence>
<feature type="compositionally biased region" description="Gly residues" evidence="6">
    <location>
        <begin position="608"/>
        <end position="635"/>
    </location>
</feature>
<evidence type="ECO:0000256" key="1">
    <source>
        <dbReference type="ARBA" id="ARBA00004141"/>
    </source>
</evidence>
<feature type="compositionally biased region" description="Basic and acidic residues" evidence="6">
    <location>
        <begin position="691"/>
        <end position="706"/>
    </location>
</feature>
<evidence type="ECO:0000256" key="6">
    <source>
        <dbReference type="SAM" id="MobiDB-lite"/>
    </source>
</evidence>
<feature type="transmembrane region" description="Helical" evidence="7">
    <location>
        <begin position="68"/>
        <end position="92"/>
    </location>
</feature>
<feature type="region of interest" description="Disordered" evidence="6">
    <location>
        <begin position="16"/>
        <end position="54"/>
    </location>
</feature>
<feature type="compositionally biased region" description="Pro residues" evidence="6">
    <location>
        <begin position="508"/>
        <end position="521"/>
    </location>
</feature>
<name>A0AAJ7WUC7_PETMA</name>
<evidence type="ECO:0000256" key="7">
    <source>
        <dbReference type="SAM" id="Phobius"/>
    </source>
</evidence>
<dbReference type="Pfam" id="PF10177">
    <property type="entry name" value="DUF2371"/>
    <property type="match status" value="1"/>
</dbReference>
<evidence type="ECO:0000256" key="5">
    <source>
        <dbReference type="ARBA" id="ARBA00023136"/>
    </source>
</evidence>
<feature type="region of interest" description="Disordered" evidence="6">
    <location>
        <begin position="570"/>
        <end position="639"/>
    </location>
</feature>
<evidence type="ECO:0000313" key="8">
    <source>
        <dbReference type="Proteomes" id="UP001318040"/>
    </source>
</evidence>
<dbReference type="InterPro" id="IPR018787">
    <property type="entry name" value="DUF2371_TMEM200"/>
</dbReference>
<dbReference type="PANTHER" id="PTHR31815">
    <property type="entry name" value="AGAP005329-PA"/>
    <property type="match status" value="1"/>
</dbReference>
<proteinExistence type="inferred from homology"/>
<feature type="region of interest" description="Disordered" evidence="6">
    <location>
        <begin position="99"/>
        <end position="163"/>
    </location>
</feature>
<gene>
    <name evidence="9" type="primary">LOC116941740</name>
</gene>
<evidence type="ECO:0000313" key="9">
    <source>
        <dbReference type="RefSeq" id="XP_032809003.1"/>
    </source>
</evidence>
<evidence type="ECO:0000256" key="3">
    <source>
        <dbReference type="ARBA" id="ARBA00022692"/>
    </source>
</evidence>
<evidence type="ECO:0000256" key="2">
    <source>
        <dbReference type="ARBA" id="ARBA00005308"/>
    </source>
</evidence>
<feature type="compositionally biased region" description="Acidic residues" evidence="6">
    <location>
        <begin position="432"/>
        <end position="458"/>
    </location>
</feature>
<dbReference type="RefSeq" id="XP_032809003.1">
    <property type="nucleotide sequence ID" value="XM_032953112.1"/>
</dbReference>
<dbReference type="GeneID" id="116941740"/>
<dbReference type="GO" id="GO:0016020">
    <property type="term" value="C:membrane"/>
    <property type="evidence" value="ECO:0007669"/>
    <property type="project" value="UniProtKB-SubCell"/>
</dbReference>
<dbReference type="Proteomes" id="UP001318040">
    <property type="component" value="Chromosome 12"/>
</dbReference>
<feature type="region of interest" description="Disordered" evidence="6">
    <location>
        <begin position="244"/>
        <end position="314"/>
    </location>
</feature>
<comment type="subcellular location">
    <subcellularLocation>
        <location evidence="1">Membrane</location>
        <topology evidence="1">Multi-pass membrane protein</topology>
    </subcellularLocation>
</comment>
<protein>
    <submittedName>
        <fullName evidence="9">Transmembrane protein 200A-like</fullName>
    </submittedName>
</protein>
<feature type="region of interest" description="Disordered" evidence="6">
    <location>
        <begin position="501"/>
        <end position="553"/>
    </location>
</feature>
<feature type="compositionally biased region" description="Basic and acidic residues" evidence="6">
    <location>
        <begin position="459"/>
        <end position="469"/>
    </location>
</feature>
<organism evidence="8 9">
    <name type="scientific">Petromyzon marinus</name>
    <name type="common">Sea lamprey</name>
    <dbReference type="NCBI Taxonomy" id="7757"/>
    <lineage>
        <taxon>Eukaryota</taxon>
        <taxon>Metazoa</taxon>
        <taxon>Chordata</taxon>
        <taxon>Craniata</taxon>
        <taxon>Vertebrata</taxon>
        <taxon>Cyclostomata</taxon>
        <taxon>Hyperoartia</taxon>
        <taxon>Petromyzontiformes</taxon>
        <taxon>Petromyzontidae</taxon>
        <taxon>Petromyzon</taxon>
    </lineage>
</organism>
<comment type="similarity">
    <text evidence="2">Belongs to the TMEM200 family.</text>
</comment>
<feature type="compositionally biased region" description="Low complexity" evidence="6">
    <location>
        <begin position="470"/>
        <end position="485"/>
    </location>
</feature>
<feature type="compositionally biased region" description="Gly residues" evidence="6">
    <location>
        <begin position="269"/>
        <end position="283"/>
    </location>
</feature>
<keyword evidence="3 7" id="KW-0812">Transmembrane</keyword>
<feature type="compositionally biased region" description="Basic residues" evidence="6">
    <location>
        <begin position="33"/>
        <end position="52"/>
    </location>
</feature>